<sequence length="782" mass="87682">MNTTPPSFRIAARALRQLGAELITSDDVALNELIKNAFDARSPRVTVKINSPVDSSILEFLRDQLNANAITTRGALEQIDRAISPDLDIHRRAEVIAAFRANAGGTPDLAEFIGNFLGQEYFIEVADTGVGMSADDLRDRFLVIGTPAKFLLKKNIEEGQIILGDKGVGRLSMMRLGARAIVRSKRRETQQWNKIEFDWPLFDDPNAYLGDIEVKVEDDGFGPSNEQGTQIVIRDLAAHWNAEKVGAFIQRYLRRLQDPFVKSTLPYPVDVLLNGKRQPVPSIPIWLEKCAQFRAVISFDPAAVDGSAAVLRRTLTWRDATSPEIRGWTAKELANQLGCSVETLKRLGPFTANCLWFNRQMLGAADVDRTRKTIADELNLWCGGFAVYRDGFRVGQTGGMEDDWLEWDSGALKAKGFTLNRYQTVGSVSISSRRNPFLVDAANRERLISCPEQKLLKDILGEIIVSDFRSHINATKEAETRIAIAEESTEESLRHSEESLRKTLKTIDEIGKTVPAAQKSKMAEVREALRDQVDYVRSIKNSLQLARETRVELLELANIGQVVDIVIHELSRLTERTGELLVDLEKKKGERDVIAVIDNLRTQIVATNKRIRSVDAMSPAGRHRKEYYDAVTQIRNIASGFKNRFKRHDIDCTVMVDGAAPDRKVEVHMVRGLIAQALENLLSNSVYWLQQGVREGDAGRAIEIEVDSKALTVNVSDNGPGVDPRYAKEIFRPYYTTRRKGKGLGLYIASELVEYHGGKLYLNETPDHDGRLRTFTIELPKE</sequence>
<organism evidence="9 10">
    <name type="scientific">Paraburkholderia pallida</name>
    <dbReference type="NCBI Taxonomy" id="2547399"/>
    <lineage>
        <taxon>Bacteria</taxon>
        <taxon>Pseudomonadati</taxon>
        <taxon>Pseudomonadota</taxon>
        <taxon>Betaproteobacteria</taxon>
        <taxon>Burkholderiales</taxon>
        <taxon>Burkholderiaceae</taxon>
        <taxon>Paraburkholderia</taxon>
    </lineage>
</organism>
<reference evidence="9 10" key="1">
    <citation type="submission" date="2019-03" db="EMBL/GenBank/DDBJ databases">
        <title>Paraburkholderia sp. 7MH5, isolated from subtropical forest soil.</title>
        <authorList>
            <person name="Gao Z.-H."/>
            <person name="Qiu L.-H."/>
        </authorList>
    </citation>
    <scope>NUCLEOTIDE SEQUENCE [LARGE SCALE GENOMIC DNA]</scope>
    <source>
        <strain evidence="9 10">7MH5</strain>
    </source>
</reference>
<keyword evidence="7" id="KW-0902">Two-component regulatory system</keyword>
<evidence type="ECO:0000256" key="3">
    <source>
        <dbReference type="ARBA" id="ARBA00022679"/>
    </source>
</evidence>
<dbReference type="InterPro" id="IPR003594">
    <property type="entry name" value="HATPase_dom"/>
</dbReference>
<name>A0A4P7CJR3_9BURK</name>
<dbReference type="KEGG" id="ppai:E1956_01085"/>
<keyword evidence="6" id="KW-0067">ATP-binding</keyword>
<keyword evidence="3" id="KW-0808">Transferase</keyword>
<gene>
    <name evidence="9" type="ORF">E1956_01085</name>
</gene>
<keyword evidence="4" id="KW-0547">Nucleotide-binding</keyword>
<evidence type="ECO:0000313" key="9">
    <source>
        <dbReference type="EMBL" id="QBQ95910.1"/>
    </source>
</evidence>
<evidence type="ECO:0000259" key="8">
    <source>
        <dbReference type="PROSITE" id="PS50109"/>
    </source>
</evidence>
<dbReference type="EC" id="2.7.13.3" evidence="2"/>
<dbReference type="Gene3D" id="3.30.565.10">
    <property type="entry name" value="Histidine kinase-like ATPase, C-terminal domain"/>
    <property type="match status" value="2"/>
</dbReference>
<dbReference type="Pfam" id="PF13589">
    <property type="entry name" value="HATPase_c_3"/>
    <property type="match status" value="1"/>
</dbReference>
<comment type="catalytic activity">
    <reaction evidence="1">
        <text>ATP + protein L-histidine = ADP + protein N-phospho-L-histidine.</text>
        <dbReference type="EC" id="2.7.13.3"/>
    </reaction>
</comment>
<dbReference type="CDD" id="cd00075">
    <property type="entry name" value="HATPase"/>
    <property type="match status" value="1"/>
</dbReference>
<dbReference type="GO" id="GO:0007234">
    <property type="term" value="P:osmosensory signaling via phosphorelay pathway"/>
    <property type="evidence" value="ECO:0007669"/>
    <property type="project" value="TreeGrafter"/>
</dbReference>
<dbReference type="EMBL" id="CP038148">
    <property type="protein sequence ID" value="QBQ95910.1"/>
    <property type="molecule type" value="Genomic_DNA"/>
</dbReference>
<dbReference type="AlphaFoldDB" id="A0A4P7CJR3"/>
<evidence type="ECO:0000256" key="4">
    <source>
        <dbReference type="ARBA" id="ARBA00022741"/>
    </source>
</evidence>
<dbReference type="PANTHER" id="PTHR42878:SF7">
    <property type="entry name" value="SENSOR HISTIDINE KINASE GLRK"/>
    <property type="match status" value="1"/>
</dbReference>
<dbReference type="Pfam" id="PF02518">
    <property type="entry name" value="HATPase_c"/>
    <property type="match status" value="1"/>
</dbReference>
<protein>
    <recommendedName>
        <fullName evidence="2">histidine kinase</fullName>
        <ecNumber evidence="2">2.7.13.3</ecNumber>
    </recommendedName>
</protein>
<dbReference type="SUPFAM" id="SSF55874">
    <property type="entry name" value="ATPase domain of HSP90 chaperone/DNA topoisomerase II/histidine kinase"/>
    <property type="match status" value="2"/>
</dbReference>
<keyword evidence="5 9" id="KW-0418">Kinase</keyword>
<evidence type="ECO:0000256" key="1">
    <source>
        <dbReference type="ARBA" id="ARBA00000085"/>
    </source>
</evidence>
<dbReference type="OrthoDB" id="9816482at2"/>
<dbReference type="PANTHER" id="PTHR42878">
    <property type="entry name" value="TWO-COMPONENT HISTIDINE KINASE"/>
    <property type="match status" value="1"/>
</dbReference>
<dbReference type="GO" id="GO:0030295">
    <property type="term" value="F:protein kinase activator activity"/>
    <property type="evidence" value="ECO:0007669"/>
    <property type="project" value="TreeGrafter"/>
</dbReference>
<dbReference type="InterPro" id="IPR004358">
    <property type="entry name" value="Sig_transdc_His_kin-like_C"/>
</dbReference>
<keyword evidence="10" id="KW-1185">Reference proteome</keyword>
<feature type="domain" description="Histidine kinase" evidence="8">
    <location>
        <begin position="674"/>
        <end position="782"/>
    </location>
</feature>
<dbReference type="PRINTS" id="PR00344">
    <property type="entry name" value="BCTRLSENSOR"/>
</dbReference>
<evidence type="ECO:0000256" key="7">
    <source>
        <dbReference type="ARBA" id="ARBA00023012"/>
    </source>
</evidence>
<proteinExistence type="predicted"/>
<evidence type="ECO:0000256" key="6">
    <source>
        <dbReference type="ARBA" id="ARBA00022840"/>
    </source>
</evidence>
<dbReference type="GO" id="GO:0000156">
    <property type="term" value="F:phosphorelay response regulator activity"/>
    <property type="evidence" value="ECO:0007669"/>
    <property type="project" value="TreeGrafter"/>
</dbReference>
<dbReference type="SMART" id="SM00387">
    <property type="entry name" value="HATPase_c"/>
    <property type="match status" value="1"/>
</dbReference>
<dbReference type="Proteomes" id="UP000295727">
    <property type="component" value="Chromosome 1"/>
</dbReference>
<evidence type="ECO:0000256" key="5">
    <source>
        <dbReference type="ARBA" id="ARBA00022777"/>
    </source>
</evidence>
<dbReference type="PROSITE" id="PS50109">
    <property type="entry name" value="HIS_KIN"/>
    <property type="match status" value="1"/>
</dbReference>
<accession>A0A4P7CJR3</accession>
<dbReference type="RefSeq" id="WP_134746668.1">
    <property type="nucleotide sequence ID" value="NZ_CP038148.1"/>
</dbReference>
<evidence type="ECO:0000313" key="10">
    <source>
        <dbReference type="Proteomes" id="UP000295727"/>
    </source>
</evidence>
<dbReference type="InterPro" id="IPR005467">
    <property type="entry name" value="His_kinase_dom"/>
</dbReference>
<dbReference type="GO" id="GO:0004673">
    <property type="term" value="F:protein histidine kinase activity"/>
    <property type="evidence" value="ECO:0007669"/>
    <property type="project" value="UniProtKB-EC"/>
</dbReference>
<dbReference type="GO" id="GO:0005524">
    <property type="term" value="F:ATP binding"/>
    <property type="evidence" value="ECO:0007669"/>
    <property type="project" value="UniProtKB-KW"/>
</dbReference>
<dbReference type="InterPro" id="IPR050351">
    <property type="entry name" value="BphY/WalK/GraS-like"/>
</dbReference>
<dbReference type="InterPro" id="IPR036890">
    <property type="entry name" value="HATPase_C_sf"/>
</dbReference>
<evidence type="ECO:0000256" key="2">
    <source>
        <dbReference type="ARBA" id="ARBA00012438"/>
    </source>
</evidence>